<dbReference type="OrthoDB" id="5585746at2759"/>
<organism evidence="9">
    <name type="scientific">Candida tenuis (strain ATCC 10573 / BCRC 21748 / CBS 615 / JCM 9827 / NBRC 10315 / NRRL Y-1498 / VKM Y-70)</name>
    <name type="common">Yeast</name>
    <name type="synonym">Yamadazyma tenuis</name>
    <dbReference type="NCBI Taxonomy" id="590646"/>
    <lineage>
        <taxon>Eukaryota</taxon>
        <taxon>Fungi</taxon>
        <taxon>Dikarya</taxon>
        <taxon>Ascomycota</taxon>
        <taxon>Saccharomycotina</taxon>
        <taxon>Pichiomycetes</taxon>
        <taxon>Debaryomycetaceae</taxon>
        <taxon>Yamadazyma</taxon>
    </lineage>
</organism>
<evidence type="ECO:0000256" key="5">
    <source>
        <dbReference type="PIRSR" id="PIRSR604254-1"/>
    </source>
</evidence>
<evidence type="ECO:0000256" key="1">
    <source>
        <dbReference type="ARBA" id="ARBA00004141"/>
    </source>
</evidence>
<accession>G3AZJ3</accession>
<dbReference type="PANTHER" id="PTHR20855">
    <property type="entry name" value="ADIPOR/PROGESTIN RECEPTOR-RELATED"/>
    <property type="match status" value="1"/>
</dbReference>
<feature type="binding site" evidence="5">
    <location>
        <position position="306"/>
    </location>
    <ligand>
        <name>Zn(2+)</name>
        <dbReference type="ChEBI" id="CHEBI:29105"/>
    </ligand>
</feature>
<evidence type="ECO:0000313" key="8">
    <source>
        <dbReference type="EMBL" id="EGV65593.1"/>
    </source>
</evidence>
<dbReference type="eggNOG" id="KOG0748">
    <property type="taxonomic scope" value="Eukaryota"/>
</dbReference>
<evidence type="ECO:0000256" key="7">
    <source>
        <dbReference type="SAM" id="Phobius"/>
    </source>
</evidence>
<proteinExistence type="predicted"/>
<sequence>MSEITQGLRNRFHNSTKDSTEELLIEKLDIFLSSIESRLDQFERYFKFNNIEDLDEYYEEEKTKEVESGEETDESHQGHGRRTSVSSVSSFKSFANLDMIHQRLKLIKQSVLKSSISNLEYLYKTLDDSYSYMFNSSEPLISSDISFDNSKEILSQKIIDTLQYFDERLTHIDDMIQRKTNQVITDESIFNIFKFYNFNKALKLGQHNYLHYYQMPLGWRENRYIINGYRFSLSHWSMFKSIFHFNHNESMNIWTHIVGLGILFYLGLVHLPSTEVFSKNTFEDNLAIYFFLFCAVACLTCSTIWHTYSCFARISTRYNCACVDYTGITFLITSSVVSVEYAALFNYPKLFRTFMTISIVSGVGGLAFNWSPYFDKPECRSIRIGYFVGLAALGVGTVMSLCFYEGFVKSFQFIIPIFYKSFVWYWIGVCFYGGLIPERWRYDVIINEDECCQHEHSASDILAGNPEKSGEEEYKDIENDITNQILNEKPPSDHESEAMEHEKFKSIINKHFPEQPIQTNYKTDFFSLWWVDYAFSSHNIWHILVVFGVLGHYSCLLEMFSNISR</sequence>
<keyword evidence="2 7" id="KW-0812">Transmembrane</keyword>
<evidence type="ECO:0008006" key="10">
    <source>
        <dbReference type="Google" id="ProtNLM"/>
    </source>
</evidence>
<feature type="transmembrane region" description="Helical" evidence="7">
    <location>
        <begin position="384"/>
        <end position="405"/>
    </location>
</feature>
<dbReference type="STRING" id="590646.G3AZJ3"/>
<feature type="transmembrane region" description="Helical" evidence="7">
    <location>
        <begin position="325"/>
        <end position="347"/>
    </location>
</feature>
<dbReference type="InterPro" id="IPR004254">
    <property type="entry name" value="AdipoR/HlyIII-related"/>
</dbReference>
<dbReference type="AlphaFoldDB" id="G3AZJ3"/>
<keyword evidence="5" id="KW-0862">Zinc</keyword>
<dbReference type="GO" id="GO:0046872">
    <property type="term" value="F:metal ion binding"/>
    <property type="evidence" value="ECO:0007669"/>
    <property type="project" value="UniProtKB-KW"/>
</dbReference>
<protein>
    <recommendedName>
        <fullName evidence="10">HlyIII-domain-containing protein</fullName>
    </recommendedName>
</protein>
<dbReference type="PANTHER" id="PTHR20855:SF97">
    <property type="entry name" value="ADIPOR-LIKE RECEPTOR IZH3-RELATED"/>
    <property type="match status" value="1"/>
</dbReference>
<evidence type="ECO:0000256" key="3">
    <source>
        <dbReference type="ARBA" id="ARBA00022989"/>
    </source>
</evidence>
<dbReference type="GO" id="GO:0038023">
    <property type="term" value="F:signaling receptor activity"/>
    <property type="evidence" value="ECO:0007669"/>
    <property type="project" value="TreeGrafter"/>
</dbReference>
<dbReference type="HOGENOM" id="CLU_025943_0_1_1"/>
<comment type="subcellular location">
    <subcellularLocation>
        <location evidence="1">Membrane</location>
        <topology evidence="1">Multi-pass membrane protein</topology>
    </subcellularLocation>
</comment>
<keyword evidence="3 7" id="KW-1133">Transmembrane helix</keyword>
<feature type="transmembrane region" description="Helical" evidence="7">
    <location>
        <begin position="354"/>
        <end position="372"/>
    </location>
</feature>
<reference evidence="8 9" key="1">
    <citation type="journal article" date="2011" name="Proc. Natl. Acad. Sci. U.S.A.">
        <title>Comparative genomics of xylose-fermenting fungi for enhanced biofuel production.</title>
        <authorList>
            <person name="Wohlbach D.J."/>
            <person name="Kuo A."/>
            <person name="Sato T.K."/>
            <person name="Potts K.M."/>
            <person name="Salamov A.A."/>
            <person name="LaButti K.M."/>
            <person name="Sun H."/>
            <person name="Clum A."/>
            <person name="Pangilinan J.L."/>
            <person name="Lindquist E.A."/>
            <person name="Lucas S."/>
            <person name="Lapidus A."/>
            <person name="Jin M."/>
            <person name="Gunawan C."/>
            <person name="Balan V."/>
            <person name="Dale B.E."/>
            <person name="Jeffries T.W."/>
            <person name="Zinkel R."/>
            <person name="Barry K.W."/>
            <person name="Grigoriev I.V."/>
            <person name="Gasch A.P."/>
        </authorList>
    </citation>
    <scope>NUCLEOTIDE SEQUENCE [LARGE SCALE GENOMIC DNA]</scope>
    <source>
        <strain evidence="9">ATCC 10573 / BCRC 21748 / CBS 615 / JCM 9827 / NBRC 10315 / NRRL Y-1498 / VKM Y-70</strain>
    </source>
</reference>
<feature type="region of interest" description="Disordered" evidence="6">
    <location>
        <begin position="59"/>
        <end position="84"/>
    </location>
</feature>
<name>G3AZJ3_CANTC</name>
<dbReference type="GO" id="GO:0006882">
    <property type="term" value="P:intracellular zinc ion homeostasis"/>
    <property type="evidence" value="ECO:0007669"/>
    <property type="project" value="TreeGrafter"/>
</dbReference>
<gene>
    <name evidence="8" type="ORF">CANTEDRAFT_101464</name>
</gene>
<dbReference type="EMBL" id="GL996512">
    <property type="protein sequence ID" value="EGV65593.1"/>
    <property type="molecule type" value="Genomic_DNA"/>
</dbReference>
<evidence type="ECO:0000256" key="4">
    <source>
        <dbReference type="ARBA" id="ARBA00023136"/>
    </source>
</evidence>
<evidence type="ECO:0000256" key="6">
    <source>
        <dbReference type="SAM" id="MobiDB-lite"/>
    </source>
</evidence>
<feature type="transmembrane region" description="Helical" evidence="7">
    <location>
        <begin position="417"/>
        <end position="435"/>
    </location>
</feature>
<feature type="transmembrane region" description="Helical" evidence="7">
    <location>
        <begin position="253"/>
        <end position="274"/>
    </location>
</feature>
<keyword evidence="9" id="KW-1185">Reference proteome</keyword>
<keyword evidence="5" id="KW-0479">Metal-binding</keyword>
<dbReference type="Pfam" id="PF03006">
    <property type="entry name" value="HlyIII"/>
    <property type="match status" value="1"/>
</dbReference>
<evidence type="ECO:0000313" key="9">
    <source>
        <dbReference type="Proteomes" id="UP000000707"/>
    </source>
</evidence>
<keyword evidence="4 7" id="KW-0472">Membrane</keyword>
<dbReference type="Proteomes" id="UP000000707">
    <property type="component" value="Unassembled WGS sequence"/>
</dbReference>
<dbReference type="GO" id="GO:0016020">
    <property type="term" value="C:membrane"/>
    <property type="evidence" value="ECO:0007669"/>
    <property type="project" value="UniProtKB-SubCell"/>
</dbReference>
<evidence type="ECO:0000256" key="2">
    <source>
        <dbReference type="ARBA" id="ARBA00022692"/>
    </source>
</evidence>
<feature type="transmembrane region" description="Helical" evidence="7">
    <location>
        <begin position="286"/>
        <end position="305"/>
    </location>
</feature>